<keyword evidence="1" id="KW-0812">Transmembrane</keyword>
<keyword evidence="1" id="KW-0472">Membrane</keyword>
<reference evidence="4" key="2">
    <citation type="submission" date="2015-01" db="EMBL/GenBank/DDBJ databases">
        <title>Evolutionary Origins and Diversification of the Mycorrhizal Mutualists.</title>
        <authorList>
            <consortium name="DOE Joint Genome Institute"/>
            <consortium name="Mycorrhizal Genomics Consortium"/>
            <person name="Kohler A."/>
            <person name="Kuo A."/>
            <person name="Nagy L.G."/>
            <person name="Floudas D."/>
            <person name="Copeland A."/>
            <person name="Barry K.W."/>
            <person name="Cichocki N."/>
            <person name="Veneault-Fourrey C."/>
            <person name="LaButti K."/>
            <person name="Lindquist E.A."/>
            <person name="Lipzen A."/>
            <person name="Lundell T."/>
            <person name="Morin E."/>
            <person name="Murat C."/>
            <person name="Riley R."/>
            <person name="Ohm R."/>
            <person name="Sun H."/>
            <person name="Tunlid A."/>
            <person name="Henrissat B."/>
            <person name="Grigoriev I.V."/>
            <person name="Hibbett D.S."/>
            <person name="Martin F."/>
        </authorList>
    </citation>
    <scope>NUCLEOTIDE SEQUENCE [LARGE SCALE GENOMIC DNA]</scope>
    <source>
        <strain evidence="4">MAFF 305830</strain>
    </source>
</reference>
<dbReference type="GO" id="GO:0043531">
    <property type="term" value="F:ADP binding"/>
    <property type="evidence" value="ECO:0007669"/>
    <property type="project" value="InterPro"/>
</dbReference>
<accession>A0A0C3AT18</accession>
<sequence>MILQAILAKREKGICILSFGMPHTFDVYSVGNDSIDAGCPGTRALSQLQILDRVIHRLNYDIGKEGGLRPCEIFDMIGGSGTGGFIAILLTVFEMTMEEALDEFGQLSVNVLDNRNLDAEARIAALITHINDLLERRNIEPGRRILNDNVVLPPRCKLVVPISYKAAASISFPLRNFEGRNEQTKNLTLAEALLTTITTPPDFTSISIPDVTPGTIAFENDKVGDWKNSLEKLVRASLNTAKDAQKQLGPSSIYHRFNVAYGLEAGQCPPPGTVIAHIDNYLGEKSTSEDVDACVTLLKFRKGMVPLRHLERLGFQEISMPTVPLRRFSSIYVLILIVCLVIILCLVANYLKPDCQGHAGPPSQSPVITLKNEPMKKLIERSLDENGIQHDSLAHAVLPPQAPNFVPRDEPMKELAKGLLGRDIRQRIMVLSGMGGSGKSQLAIRFAEQYRTRFTFVLFIDASSLTTIQAGFISRMSGIDERFGRMNTTEILNNFADLSNVISPNWLIILDNVDDPELPLKDFTPQCNHGSILITTRGPSLASLARHAPQSPT</sequence>
<dbReference type="AlphaFoldDB" id="A0A0C3AT18"/>
<protein>
    <recommendedName>
        <fullName evidence="2">NB-ARC domain-containing protein</fullName>
    </recommendedName>
</protein>
<dbReference type="SUPFAM" id="SSF52151">
    <property type="entry name" value="FabD/lysophospholipase-like"/>
    <property type="match status" value="1"/>
</dbReference>
<dbReference type="PANTHER" id="PTHR35205">
    <property type="entry name" value="NB-ARC AND TPR DOMAIN PROTEIN"/>
    <property type="match status" value="1"/>
</dbReference>
<dbReference type="EMBL" id="KN824342">
    <property type="protein sequence ID" value="KIM23149.1"/>
    <property type="molecule type" value="Genomic_DNA"/>
</dbReference>
<feature type="transmembrane region" description="Helical" evidence="1">
    <location>
        <begin position="331"/>
        <end position="351"/>
    </location>
</feature>
<dbReference type="HOGENOM" id="CLU_000288_144_5_1"/>
<dbReference type="InterPro" id="IPR027417">
    <property type="entry name" value="P-loop_NTPase"/>
</dbReference>
<gene>
    <name evidence="3" type="ORF">M408DRAFT_28157</name>
</gene>
<dbReference type="Gene3D" id="3.40.1090.10">
    <property type="entry name" value="Cytosolic phospholipase A2 catalytic domain"/>
    <property type="match status" value="1"/>
</dbReference>
<reference evidence="3 4" key="1">
    <citation type="submission" date="2014-04" db="EMBL/GenBank/DDBJ databases">
        <authorList>
            <consortium name="DOE Joint Genome Institute"/>
            <person name="Kuo A."/>
            <person name="Zuccaro A."/>
            <person name="Kohler A."/>
            <person name="Nagy L.G."/>
            <person name="Floudas D."/>
            <person name="Copeland A."/>
            <person name="Barry K.W."/>
            <person name="Cichocki N."/>
            <person name="Veneault-Fourrey C."/>
            <person name="LaButti K."/>
            <person name="Lindquist E.A."/>
            <person name="Lipzen A."/>
            <person name="Lundell T."/>
            <person name="Morin E."/>
            <person name="Murat C."/>
            <person name="Sun H."/>
            <person name="Tunlid A."/>
            <person name="Henrissat B."/>
            <person name="Grigoriev I.V."/>
            <person name="Hibbett D.S."/>
            <person name="Martin F."/>
            <person name="Nordberg H.P."/>
            <person name="Cantor M.N."/>
            <person name="Hua S.X."/>
        </authorList>
    </citation>
    <scope>NUCLEOTIDE SEQUENCE [LARGE SCALE GENOMIC DNA]</scope>
    <source>
        <strain evidence="3 4">MAFF 305830</strain>
    </source>
</reference>
<evidence type="ECO:0000256" key="1">
    <source>
        <dbReference type="SAM" id="Phobius"/>
    </source>
</evidence>
<evidence type="ECO:0000313" key="4">
    <source>
        <dbReference type="Proteomes" id="UP000054097"/>
    </source>
</evidence>
<dbReference type="Proteomes" id="UP000054097">
    <property type="component" value="Unassembled WGS sequence"/>
</dbReference>
<dbReference type="InterPro" id="IPR002182">
    <property type="entry name" value="NB-ARC"/>
</dbReference>
<keyword evidence="4" id="KW-1185">Reference proteome</keyword>
<dbReference type="Pfam" id="PF00931">
    <property type="entry name" value="NB-ARC"/>
    <property type="match status" value="1"/>
</dbReference>
<organism evidence="3 4">
    <name type="scientific">Serendipita vermifera MAFF 305830</name>
    <dbReference type="NCBI Taxonomy" id="933852"/>
    <lineage>
        <taxon>Eukaryota</taxon>
        <taxon>Fungi</taxon>
        <taxon>Dikarya</taxon>
        <taxon>Basidiomycota</taxon>
        <taxon>Agaricomycotina</taxon>
        <taxon>Agaricomycetes</taxon>
        <taxon>Sebacinales</taxon>
        <taxon>Serendipitaceae</taxon>
        <taxon>Serendipita</taxon>
    </lineage>
</organism>
<dbReference type="SUPFAM" id="SSF52540">
    <property type="entry name" value="P-loop containing nucleoside triphosphate hydrolases"/>
    <property type="match status" value="1"/>
</dbReference>
<dbReference type="PANTHER" id="PTHR35205:SF1">
    <property type="entry name" value="ZU5 DOMAIN-CONTAINING PROTEIN"/>
    <property type="match status" value="1"/>
</dbReference>
<dbReference type="InterPro" id="IPR016035">
    <property type="entry name" value="Acyl_Trfase/lysoPLipase"/>
</dbReference>
<keyword evidence="1" id="KW-1133">Transmembrane helix</keyword>
<evidence type="ECO:0000313" key="3">
    <source>
        <dbReference type="EMBL" id="KIM23149.1"/>
    </source>
</evidence>
<name>A0A0C3AT18_SERVB</name>
<proteinExistence type="predicted"/>
<feature type="domain" description="NB-ARC" evidence="2">
    <location>
        <begin position="409"/>
        <end position="545"/>
    </location>
</feature>
<evidence type="ECO:0000259" key="2">
    <source>
        <dbReference type="Pfam" id="PF00931"/>
    </source>
</evidence>
<dbReference type="Gene3D" id="3.40.50.300">
    <property type="entry name" value="P-loop containing nucleotide triphosphate hydrolases"/>
    <property type="match status" value="1"/>
</dbReference>
<dbReference type="OrthoDB" id="674604at2759"/>